<comment type="pathway">
    <text evidence="2">Nucleoside biosynthesis; alpha-ribazole biosynthesis; alpha-ribazole from 5,6-dimethylbenzimidazole: step 1/2.</text>
</comment>
<dbReference type="InterPro" id="IPR036087">
    <property type="entry name" value="Nict_dMeBzImd_PRibTrfase_sf"/>
</dbReference>
<evidence type="ECO:0000256" key="5">
    <source>
        <dbReference type="ARBA" id="ARBA00015486"/>
    </source>
</evidence>
<evidence type="ECO:0000313" key="11">
    <source>
        <dbReference type="EMBL" id="MEQ2429087.1"/>
    </source>
</evidence>
<dbReference type="Pfam" id="PF02277">
    <property type="entry name" value="DBI_PRT"/>
    <property type="match status" value="1"/>
</dbReference>
<dbReference type="NCBIfam" id="NF000996">
    <property type="entry name" value="PRK00105.1"/>
    <property type="match status" value="1"/>
</dbReference>
<name>A0ABV1DHD6_9FIRM</name>
<accession>A0ABV1DHD6</accession>
<evidence type="ECO:0000256" key="2">
    <source>
        <dbReference type="ARBA" id="ARBA00005049"/>
    </source>
</evidence>
<evidence type="ECO:0000256" key="1">
    <source>
        <dbReference type="ARBA" id="ARBA00002197"/>
    </source>
</evidence>
<dbReference type="NCBIfam" id="TIGR03160">
    <property type="entry name" value="cobT_DBIPRT"/>
    <property type="match status" value="1"/>
</dbReference>
<evidence type="ECO:0000313" key="12">
    <source>
        <dbReference type="Proteomes" id="UP001454086"/>
    </source>
</evidence>
<organism evidence="11 12">
    <name type="scientific">Enterocloster hominis</name>
    <name type="common">ex Hitch et al. 2024</name>
    <dbReference type="NCBI Taxonomy" id="1917870"/>
    <lineage>
        <taxon>Bacteria</taxon>
        <taxon>Bacillati</taxon>
        <taxon>Bacillota</taxon>
        <taxon>Clostridia</taxon>
        <taxon>Lachnospirales</taxon>
        <taxon>Lachnospiraceae</taxon>
        <taxon>Enterocloster</taxon>
    </lineage>
</organism>
<keyword evidence="8 11" id="KW-0808">Transferase</keyword>
<dbReference type="InterPro" id="IPR023195">
    <property type="entry name" value="Nict_dMeBzImd_PRibTrfase_N"/>
</dbReference>
<dbReference type="SUPFAM" id="SSF52733">
    <property type="entry name" value="Nicotinate mononucleotide:5,6-dimethylbenzimidazole phosphoribosyltransferase (CobT)"/>
    <property type="match status" value="1"/>
</dbReference>
<reference evidence="11 12" key="1">
    <citation type="submission" date="2024-03" db="EMBL/GenBank/DDBJ databases">
        <title>Human intestinal bacterial collection.</title>
        <authorList>
            <person name="Pauvert C."/>
            <person name="Hitch T.C.A."/>
            <person name="Clavel T."/>
        </authorList>
    </citation>
    <scope>NUCLEOTIDE SEQUENCE [LARGE SCALE GENOMIC DNA]</scope>
    <source>
        <strain evidence="11 12">CLA-SR-H021</strain>
    </source>
</reference>
<gene>
    <name evidence="11" type="primary">cobT</name>
    <name evidence="11" type="ORF">WMQ36_29415</name>
</gene>
<dbReference type="Gene3D" id="1.10.1610.10">
    <property type="match status" value="1"/>
</dbReference>
<evidence type="ECO:0000256" key="3">
    <source>
        <dbReference type="ARBA" id="ARBA00007110"/>
    </source>
</evidence>
<protein>
    <recommendedName>
        <fullName evidence="5 10">Nicotinate-nucleotide--dimethylbenzimidazole phosphoribosyltransferase</fullName>
        <ecNumber evidence="4 10">2.4.2.21</ecNumber>
    </recommendedName>
</protein>
<evidence type="ECO:0000256" key="10">
    <source>
        <dbReference type="NCBIfam" id="TIGR03160"/>
    </source>
</evidence>
<keyword evidence="7 11" id="KW-0328">Glycosyltransferase</keyword>
<dbReference type="Gene3D" id="3.40.50.10210">
    <property type="match status" value="1"/>
</dbReference>
<dbReference type="InterPro" id="IPR003200">
    <property type="entry name" value="Nict_dMeBzImd_PRibTrfase"/>
</dbReference>
<dbReference type="PANTHER" id="PTHR43463:SF1">
    <property type="entry name" value="NICOTINATE-NUCLEOTIDE--DIMETHYLBENZIMIDAZOLE PHOSPHORIBOSYLTRANSFERASE"/>
    <property type="match status" value="1"/>
</dbReference>
<dbReference type="InterPro" id="IPR017846">
    <property type="entry name" value="Nict_dMeBzImd_PRibTrfase_bact"/>
</dbReference>
<comment type="function">
    <text evidence="1">Catalyzes the synthesis of alpha-ribazole-5'-phosphate from nicotinate mononucleotide (NAMN) and 5,6-dimethylbenzimidazole (DMB).</text>
</comment>
<sequence>MNLDEVVKSVKQADEAAVKQALRRWDQVAKPLNSLGVLEEDIVRIAGASGTAAIDISKKAIVVMCADNGIVEEGVTQTGQEVTAIVAGNMAKGCSCVCIMAGKAGADVIPIDVGIAGHDPIPGVLPRKIKEGTQNFLKAPSMSRGQALRAMEVGIRLAYELKEKGYGLAGSGEMGIGNTTTSSAVLSVLLDQEPEAVTGRGAGLTTDGYSRKIQVIKDGIALHRPDRSDPVDVLAKVGGFDLAALAGFYIGCGMVRLPVVLDGLITGAAALAAVGICPSVRDFLLASHVSAEPAGEMVLDALGLRPAIRAGMCLGEGTGAAALFPLLDMAAAVYTQMSSFEEIQVGQYEHLV</sequence>
<dbReference type="PANTHER" id="PTHR43463">
    <property type="entry name" value="NICOTINATE-NUCLEOTIDE--DIMETHYLBENZIMIDAZOLE PHOSPHORIBOSYLTRANSFERASE"/>
    <property type="match status" value="1"/>
</dbReference>
<evidence type="ECO:0000256" key="8">
    <source>
        <dbReference type="ARBA" id="ARBA00022679"/>
    </source>
</evidence>
<keyword evidence="6" id="KW-0169">Cobalamin biosynthesis</keyword>
<dbReference type="GO" id="GO:0008939">
    <property type="term" value="F:nicotinate-nucleotide-dimethylbenzimidazole phosphoribosyltransferase activity"/>
    <property type="evidence" value="ECO:0007669"/>
    <property type="project" value="UniProtKB-EC"/>
</dbReference>
<evidence type="ECO:0000256" key="7">
    <source>
        <dbReference type="ARBA" id="ARBA00022676"/>
    </source>
</evidence>
<evidence type="ECO:0000256" key="9">
    <source>
        <dbReference type="ARBA" id="ARBA00047340"/>
    </source>
</evidence>
<proteinExistence type="inferred from homology"/>
<keyword evidence="12" id="KW-1185">Reference proteome</keyword>
<comment type="similarity">
    <text evidence="3">Belongs to the CobT family.</text>
</comment>
<dbReference type="Proteomes" id="UP001454086">
    <property type="component" value="Unassembled WGS sequence"/>
</dbReference>
<evidence type="ECO:0000256" key="4">
    <source>
        <dbReference type="ARBA" id="ARBA00011991"/>
    </source>
</evidence>
<dbReference type="EC" id="2.4.2.21" evidence="4 10"/>
<dbReference type="RefSeq" id="WP_008725220.1">
    <property type="nucleotide sequence ID" value="NZ_JBBMFM010000268.1"/>
</dbReference>
<evidence type="ECO:0000256" key="6">
    <source>
        <dbReference type="ARBA" id="ARBA00022573"/>
    </source>
</evidence>
<comment type="catalytic activity">
    <reaction evidence="9">
        <text>5,6-dimethylbenzimidazole + nicotinate beta-D-ribonucleotide = alpha-ribazole 5'-phosphate + nicotinate + H(+)</text>
        <dbReference type="Rhea" id="RHEA:11196"/>
        <dbReference type="ChEBI" id="CHEBI:15378"/>
        <dbReference type="ChEBI" id="CHEBI:15890"/>
        <dbReference type="ChEBI" id="CHEBI:32544"/>
        <dbReference type="ChEBI" id="CHEBI:57502"/>
        <dbReference type="ChEBI" id="CHEBI:57918"/>
        <dbReference type="EC" id="2.4.2.21"/>
    </reaction>
</comment>
<comment type="caution">
    <text evidence="11">The sequence shown here is derived from an EMBL/GenBank/DDBJ whole genome shotgun (WGS) entry which is preliminary data.</text>
</comment>
<dbReference type="EMBL" id="JBBMFM010000268">
    <property type="protein sequence ID" value="MEQ2429087.1"/>
    <property type="molecule type" value="Genomic_DNA"/>
</dbReference>
<dbReference type="CDD" id="cd02439">
    <property type="entry name" value="DMB-PRT_CobT"/>
    <property type="match status" value="1"/>
</dbReference>